<reference evidence="1 2" key="1">
    <citation type="submission" date="2018-10" db="EMBL/GenBank/DDBJ databases">
        <title>Genomic Encyclopedia of Type Strains, Phase IV (KMG-IV): sequencing the most valuable type-strain genomes for metagenomic binning, comparative biology and taxonomic classification.</title>
        <authorList>
            <person name="Goeker M."/>
        </authorList>
    </citation>
    <scope>NUCLEOTIDE SEQUENCE [LARGE SCALE GENOMIC DNA]</scope>
    <source>
        <strain evidence="1 2">DSM 25080</strain>
    </source>
</reference>
<evidence type="ECO:0000313" key="1">
    <source>
        <dbReference type="EMBL" id="RMA77635.1"/>
    </source>
</evidence>
<sequence length="135" mass="15304">MNEARHLLARFEPQDLAQEANNLMVALNLSLIDPSTPFIDEKTKISLSEDLLDHLVEVEVHVDINSPFDFALMCVREVWEQILKLDQASFENYRIIRHPECALIEAVSVNDQIGCAVQFSVFPANNVVPFRPAKS</sequence>
<proteinExistence type="predicted"/>
<evidence type="ECO:0000313" key="2">
    <source>
        <dbReference type="Proteomes" id="UP000267187"/>
    </source>
</evidence>
<name>A0A3M0A590_9GAMM</name>
<dbReference type="AlphaFoldDB" id="A0A3M0A590"/>
<organism evidence="1 2">
    <name type="scientific">Umboniibacter marinipuniceus</name>
    <dbReference type="NCBI Taxonomy" id="569599"/>
    <lineage>
        <taxon>Bacteria</taxon>
        <taxon>Pseudomonadati</taxon>
        <taxon>Pseudomonadota</taxon>
        <taxon>Gammaproteobacteria</taxon>
        <taxon>Cellvibrionales</taxon>
        <taxon>Cellvibrionaceae</taxon>
        <taxon>Umboniibacter</taxon>
    </lineage>
</organism>
<accession>A0A3M0A590</accession>
<protein>
    <submittedName>
        <fullName evidence="1">Uncharacterized protein</fullName>
    </submittedName>
</protein>
<dbReference type="Proteomes" id="UP000267187">
    <property type="component" value="Unassembled WGS sequence"/>
</dbReference>
<gene>
    <name evidence="1" type="ORF">DFR27_2455</name>
</gene>
<dbReference type="EMBL" id="REFJ01000007">
    <property type="protein sequence ID" value="RMA77635.1"/>
    <property type="molecule type" value="Genomic_DNA"/>
</dbReference>
<keyword evidence="2" id="KW-1185">Reference proteome</keyword>
<dbReference type="RefSeq" id="WP_121877755.1">
    <property type="nucleotide sequence ID" value="NZ_REFJ01000007.1"/>
</dbReference>
<comment type="caution">
    <text evidence="1">The sequence shown here is derived from an EMBL/GenBank/DDBJ whole genome shotgun (WGS) entry which is preliminary data.</text>
</comment>